<accession>A0ABR7T888</accession>
<evidence type="ECO:0000313" key="2">
    <source>
        <dbReference type="Proteomes" id="UP000617402"/>
    </source>
</evidence>
<keyword evidence="2" id="KW-1185">Reference proteome</keyword>
<dbReference type="InterPro" id="IPR035965">
    <property type="entry name" value="PAS-like_dom_sf"/>
</dbReference>
<dbReference type="EMBL" id="JACVHF010000026">
    <property type="protein sequence ID" value="MBC9786114.1"/>
    <property type="molecule type" value="Genomic_DNA"/>
</dbReference>
<comment type="caution">
    <text evidence="1">The sequence shown here is derived from an EMBL/GenBank/DDBJ whole genome shotgun (WGS) entry which is preliminary data.</text>
</comment>
<dbReference type="Proteomes" id="UP000617402">
    <property type="component" value="Unassembled WGS sequence"/>
</dbReference>
<proteinExistence type="predicted"/>
<organism evidence="1 2">
    <name type="scientific">Heliobacterium chlorum</name>
    <dbReference type="NCBI Taxonomy" id="2698"/>
    <lineage>
        <taxon>Bacteria</taxon>
        <taxon>Bacillati</taxon>
        <taxon>Bacillota</taxon>
        <taxon>Clostridia</taxon>
        <taxon>Eubacteriales</taxon>
        <taxon>Heliobacteriaceae</taxon>
        <taxon>Heliobacterium</taxon>
    </lineage>
</organism>
<evidence type="ECO:0000313" key="1">
    <source>
        <dbReference type="EMBL" id="MBC9786114.1"/>
    </source>
</evidence>
<dbReference type="SUPFAM" id="SSF55785">
    <property type="entry name" value="PYP-like sensor domain (PAS domain)"/>
    <property type="match status" value="1"/>
</dbReference>
<dbReference type="RefSeq" id="WP_188041543.1">
    <property type="nucleotide sequence ID" value="NZ_JACVHF010000026.1"/>
</dbReference>
<name>A0ABR7T888_HELCL</name>
<gene>
    <name evidence="1" type="ORF">H1S01_16725</name>
</gene>
<protein>
    <submittedName>
        <fullName evidence="1">Uncharacterized protein</fullName>
    </submittedName>
</protein>
<reference evidence="1 2" key="1">
    <citation type="submission" date="2020-07" db="EMBL/GenBank/DDBJ databases">
        <title>Draft whole-genome sequence of Heliobacterium chlorum DSM 3682, type strain.</title>
        <authorList>
            <person name="Kyndt J.A."/>
            <person name="Meyer T.E."/>
            <person name="Imhoff J.F."/>
        </authorList>
    </citation>
    <scope>NUCLEOTIDE SEQUENCE [LARGE SCALE GENOMIC DNA]</scope>
    <source>
        <strain evidence="1 2">DSM 3682</strain>
    </source>
</reference>
<sequence>MVIKQTVQKELDRLKDVISEQSRFISEIEEAESIKLTILDSLPMYIAVLNKDGYVTFSNDEWDSNAGINRICNLFGGIGTNYLRKLREAVSDGDQELEAIFNGINSVINREKEIFNHDYICKTPIERIQYKIVVSPLKYNKDGVVMVLHKISHD</sequence>